<organism evidence="2 4">
    <name type="scientific">Didymodactylos carnosus</name>
    <dbReference type="NCBI Taxonomy" id="1234261"/>
    <lineage>
        <taxon>Eukaryota</taxon>
        <taxon>Metazoa</taxon>
        <taxon>Spiralia</taxon>
        <taxon>Gnathifera</taxon>
        <taxon>Rotifera</taxon>
        <taxon>Eurotatoria</taxon>
        <taxon>Bdelloidea</taxon>
        <taxon>Philodinida</taxon>
        <taxon>Philodinidae</taxon>
        <taxon>Didymodactylos</taxon>
    </lineage>
</organism>
<dbReference type="EMBL" id="CAJNOQ010007353">
    <property type="protein sequence ID" value="CAF1165861.1"/>
    <property type="molecule type" value="Genomic_DNA"/>
</dbReference>
<dbReference type="Pfam" id="PF00581">
    <property type="entry name" value="Rhodanese"/>
    <property type="match status" value="1"/>
</dbReference>
<reference evidence="2" key="1">
    <citation type="submission" date="2021-02" db="EMBL/GenBank/DDBJ databases">
        <authorList>
            <person name="Nowell W R."/>
        </authorList>
    </citation>
    <scope>NUCLEOTIDE SEQUENCE</scope>
</reference>
<proteinExistence type="predicted"/>
<evidence type="ECO:0000313" key="3">
    <source>
        <dbReference type="EMBL" id="CAF3929519.1"/>
    </source>
</evidence>
<evidence type="ECO:0000313" key="4">
    <source>
        <dbReference type="Proteomes" id="UP000663829"/>
    </source>
</evidence>
<dbReference type="Proteomes" id="UP000663829">
    <property type="component" value="Unassembled WGS sequence"/>
</dbReference>
<evidence type="ECO:0000259" key="1">
    <source>
        <dbReference type="Pfam" id="PF00581"/>
    </source>
</evidence>
<name>A0A814TX91_9BILA</name>
<feature type="domain" description="Rhodanese" evidence="1">
    <location>
        <begin position="15"/>
        <end position="118"/>
    </location>
</feature>
<gene>
    <name evidence="2" type="ORF">GPM918_LOCUS21923</name>
    <name evidence="3" type="ORF">SRO942_LOCUS21921</name>
</gene>
<dbReference type="InterPro" id="IPR001763">
    <property type="entry name" value="Rhodanese-like_dom"/>
</dbReference>
<dbReference type="EMBL" id="CAJOBC010007352">
    <property type="protein sequence ID" value="CAF3929519.1"/>
    <property type="molecule type" value="Genomic_DNA"/>
</dbReference>
<keyword evidence="4" id="KW-1185">Reference proteome</keyword>
<dbReference type="Proteomes" id="UP000681722">
    <property type="component" value="Unassembled WGS sequence"/>
</dbReference>
<comment type="caution">
    <text evidence="2">The sequence shown here is derived from an EMBL/GenBank/DDBJ whole genome shotgun (WGS) entry which is preliminary data.</text>
</comment>
<dbReference type="SUPFAM" id="SSF52821">
    <property type="entry name" value="Rhodanese/Cell cycle control phosphatase"/>
    <property type="match status" value="1"/>
</dbReference>
<dbReference type="InterPro" id="IPR036873">
    <property type="entry name" value="Rhodanese-like_dom_sf"/>
</dbReference>
<dbReference type="OrthoDB" id="270167at2759"/>
<accession>A0A814TX91</accession>
<evidence type="ECO:0000313" key="2">
    <source>
        <dbReference type="EMBL" id="CAF1165861.1"/>
    </source>
</evidence>
<dbReference type="Gene3D" id="3.40.250.10">
    <property type="entry name" value="Rhodanese-like domain"/>
    <property type="match status" value="1"/>
</dbReference>
<protein>
    <recommendedName>
        <fullName evidence="1">Rhodanese domain-containing protein</fullName>
    </recommendedName>
</protein>
<dbReference type="AlphaFoldDB" id="A0A814TX91"/>
<sequence length="133" mass="15152">MVTQVKSVAAAIVVNVILLDTRNLKPYETSHIRNSVNVHDIFTYLLKSSEPKDIENMRNHFHQRLDEVGLTGSLDEQDVGYEQDMNKNYGSSCRGFFLPKWMHHPNVSVLEGGSDSFLQTDVRKIMLLMADTL</sequence>